<dbReference type="Gene3D" id="3.40.50.720">
    <property type="entry name" value="NAD(P)-binding Rossmann-like Domain"/>
    <property type="match status" value="1"/>
</dbReference>
<reference evidence="4 5" key="1">
    <citation type="submission" date="2018-02" db="EMBL/GenBank/DDBJ databases">
        <title>Genomic Encyclopedia of Archaeal and Bacterial Type Strains, Phase II (KMG-II): from individual species to whole genera.</title>
        <authorList>
            <person name="Goeker M."/>
        </authorList>
    </citation>
    <scope>NUCLEOTIDE SEQUENCE [LARGE SCALE GENOMIC DNA]</scope>
    <source>
        <strain evidence="4 5">DSM 22857</strain>
    </source>
</reference>
<dbReference type="InterPro" id="IPR036291">
    <property type="entry name" value="NAD(P)-bd_dom_sf"/>
</dbReference>
<sequence>MKIVVSGASGLIGTALVDHLRAHGHGVLRLVRRPPRAADEIGWNPGAGLLDPRSLRGVQAAVSMSGAGVSDRRWTRGYRDVILRSRVDSTATLARALAALDPVPEVFVSGSAIGYYGHRGDEVLTESSAAGDGFLADVVRQWEAATAPAEAAGIRVVHARTGLVASRSGGAFGRMLPLFRAGVGGRLGSGRQWWSLISLPDEVAALAFLLSADVQGPVNLTAPSPAHNAIVTEALASALHRPALVPVPAPALRAALGGFAGEVLASQRVLPEVLLRAGFTFRHPEVTSIAQWAADPSLP</sequence>
<dbReference type="EMBL" id="PTJD01000006">
    <property type="protein sequence ID" value="PPK95329.1"/>
    <property type="molecule type" value="Genomic_DNA"/>
</dbReference>
<comment type="caution">
    <text evidence="4">The sequence shown here is derived from an EMBL/GenBank/DDBJ whole genome shotgun (WGS) entry which is preliminary data.</text>
</comment>
<evidence type="ECO:0000259" key="3">
    <source>
        <dbReference type="Pfam" id="PF08338"/>
    </source>
</evidence>
<evidence type="ECO:0000313" key="5">
    <source>
        <dbReference type="Proteomes" id="UP000239485"/>
    </source>
</evidence>
<dbReference type="PANTHER" id="PTHR11092">
    <property type="entry name" value="SUGAR NUCLEOTIDE EPIMERASE RELATED"/>
    <property type="match status" value="1"/>
</dbReference>
<feature type="domain" description="DUF1731" evidence="3">
    <location>
        <begin position="247"/>
        <end position="289"/>
    </location>
</feature>
<dbReference type="OrthoDB" id="9801773at2"/>
<accession>A0A2S6IM83</accession>
<dbReference type="PANTHER" id="PTHR11092:SF0">
    <property type="entry name" value="EPIMERASE FAMILY PROTEIN SDR39U1"/>
    <property type="match status" value="1"/>
</dbReference>
<evidence type="ECO:0000313" key="4">
    <source>
        <dbReference type="EMBL" id="PPK95329.1"/>
    </source>
</evidence>
<evidence type="ECO:0008006" key="6">
    <source>
        <dbReference type="Google" id="ProtNLM"/>
    </source>
</evidence>
<evidence type="ECO:0000256" key="1">
    <source>
        <dbReference type="ARBA" id="ARBA00009353"/>
    </source>
</evidence>
<dbReference type="NCBIfam" id="TIGR01777">
    <property type="entry name" value="yfcH"/>
    <property type="match status" value="1"/>
</dbReference>
<dbReference type="RefSeq" id="WP_104432703.1">
    <property type="nucleotide sequence ID" value="NZ_PTJD01000006.1"/>
</dbReference>
<dbReference type="SUPFAM" id="SSF51735">
    <property type="entry name" value="NAD(P)-binding Rossmann-fold domains"/>
    <property type="match status" value="1"/>
</dbReference>
<evidence type="ECO:0000259" key="2">
    <source>
        <dbReference type="Pfam" id="PF01370"/>
    </source>
</evidence>
<dbReference type="InterPro" id="IPR010099">
    <property type="entry name" value="SDR39U1"/>
</dbReference>
<gene>
    <name evidence="4" type="ORF">CLV92_106150</name>
</gene>
<dbReference type="InterPro" id="IPR001509">
    <property type="entry name" value="Epimerase_deHydtase"/>
</dbReference>
<dbReference type="AlphaFoldDB" id="A0A2S6IM83"/>
<dbReference type="Pfam" id="PF08338">
    <property type="entry name" value="DUF1731"/>
    <property type="match status" value="1"/>
</dbReference>
<comment type="similarity">
    <text evidence="1">Belongs to the NAD(P)-dependent epimerase/dehydratase family. SDR39U1 subfamily.</text>
</comment>
<organism evidence="4 5">
    <name type="scientific">Kineococcus xinjiangensis</name>
    <dbReference type="NCBI Taxonomy" id="512762"/>
    <lineage>
        <taxon>Bacteria</taxon>
        <taxon>Bacillati</taxon>
        <taxon>Actinomycetota</taxon>
        <taxon>Actinomycetes</taxon>
        <taxon>Kineosporiales</taxon>
        <taxon>Kineosporiaceae</taxon>
        <taxon>Kineococcus</taxon>
    </lineage>
</organism>
<dbReference type="InterPro" id="IPR013549">
    <property type="entry name" value="DUF1731"/>
</dbReference>
<name>A0A2S6IM83_9ACTN</name>
<protein>
    <recommendedName>
        <fullName evidence="6">TIGR01777 family protein</fullName>
    </recommendedName>
</protein>
<dbReference type="Pfam" id="PF01370">
    <property type="entry name" value="Epimerase"/>
    <property type="match status" value="1"/>
</dbReference>
<proteinExistence type="inferred from homology"/>
<feature type="domain" description="NAD-dependent epimerase/dehydratase" evidence="2">
    <location>
        <begin position="3"/>
        <end position="216"/>
    </location>
</feature>
<dbReference type="Proteomes" id="UP000239485">
    <property type="component" value="Unassembled WGS sequence"/>
</dbReference>
<keyword evidence="5" id="KW-1185">Reference proteome</keyword>